<dbReference type="InterPro" id="IPR011004">
    <property type="entry name" value="Trimer_LpxA-like_sf"/>
</dbReference>
<feature type="compositionally biased region" description="Pro residues" evidence="3">
    <location>
        <begin position="1322"/>
        <end position="1337"/>
    </location>
</feature>
<accession>A0AAE0I7E7</accession>
<evidence type="ECO:0000313" key="7">
    <source>
        <dbReference type="Proteomes" id="UP001286456"/>
    </source>
</evidence>
<feature type="transmembrane region" description="Helical" evidence="4">
    <location>
        <begin position="1077"/>
        <end position="1094"/>
    </location>
</feature>
<dbReference type="GO" id="GO:0031956">
    <property type="term" value="F:medium-chain fatty acid-CoA ligase activity"/>
    <property type="evidence" value="ECO:0007669"/>
    <property type="project" value="TreeGrafter"/>
</dbReference>
<keyword evidence="4" id="KW-1133">Transmembrane helix</keyword>
<dbReference type="Pfam" id="PF00550">
    <property type="entry name" value="PP-binding"/>
    <property type="match status" value="1"/>
</dbReference>
<evidence type="ECO:0000256" key="2">
    <source>
        <dbReference type="ARBA" id="ARBA00022553"/>
    </source>
</evidence>
<feature type="region of interest" description="Disordered" evidence="3">
    <location>
        <begin position="815"/>
        <end position="844"/>
    </location>
</feature>
<dbReference type="GO" id="GO:0031177">
    <property type="term" value="F:phosphopantetheine binding"/>
    <property type="evidence" value="ECO:0007669"/>
    <property type="project" value="InterPro"/>
</dbReference>
<dbReference type="InterPro" id="IPR042099">
    <property type="entry name" value="ANL_N_sf"/>
</dbReference>
<keyword evidence="7" id="KW-1185">Reference proteome</keyword>
<dbReference type="InterPro" id="IPR020806">
    <property type="entry name" value="PKS_PP-bd"/>
</dbReference>
<dbReference type="SMART" id="SM00823">
    <property type="entry name" value="PKS_PP"/>
    <property type="match status" value="1"/>
</dbReference>
<dbReference type="PANTHER" id="PTHR43201">
    <property type="entry name" value="ACYL-COA SYNTHETASE"/>
    <property type="match status" value="1"/>
</dbReference>
<feature type="transmembrane region" description="Helical" evidence="4">
    <location>
        <begin position="1101"/>
        <end position="1125"/>
    </location>
</feature>
<reference evidence="6" key="1">
    <citation type="journal article" date="2023" name="Mol. Phylogenet. Evol.">
        <title>Genome-scale phylogeny and comparative genomics of the fungal order Sordariales.</title>
        <authorList>
            <person name="Hensen N."/>
            <person name="Bonometti L."/>
            <person name="Westerberg I."/>
            <person name="Brannstrom I.O."/>
            <person name="Guillou S."/>
            <person name="Cros-Aarteil S."/>
            <person name="Calhoun S."/>
            <person name="Haridas S."/>
            <person name="Kuo A."/>
            <person name="Mondo S."/>
            <person name="Pangilinan J."/>
            <person name="Riley R."/>
            <person name="LaButti K."/>
            <person name="Andreopoulos B."/>
            <person name="Lipzen A."/>
            <person name="Chen C."/>
            <person name="Yan M."/>
            <person name="Daum C."/>
            <person name="Ng V."/>
            <person name="Clum A."/>
            <person name="Steindorff A."/>
            <person name="Ohm R.A."/>
            <person name="Martin F."/>
            <person name="Silar P."/>
            <person name="Natvig D.O."/>
            <person name="Lalanne C."/>
            <person name="Gautier V."/>
            <person name="Ament-Velasquez S.L."/>
            <person name="Kruys A."/>
            <person name="Hutchinson M.I."/>
            <person name="Powell A.J."/>
            <person name="Barry K."/>
            <person name="Miller A.N."/>
            <person name="Grigoriev I.V."/>
            <person name="Debuchy R."/>
            <person name="Gladieux P."/>
            <person name="Hiltunen Thoren M."/>
            <person name="Johannesson H."/>
        </authorList>
    </citation>
    <scope>NUCLEOTIDE SEQUENCE</scope>
    <source>
        <strain evidence="6">SMH4131-1</strain>
    </source>
</reference>
<evidence type="ECO:0000256" key="3">
    <source>
        <dbReference type="SAM" id="MobiDB-lite"/>
    </source>
</evidence>
<organism evidence="6 7">
    <name type="scientific">Cercophora scortea</name>
    <dbReference type="NCBI Taxonomy" id="314031"/>
    <lineage>
        <taxon>Eukaryota</taxon>
        <taxon>Fungi</taxon>
        <taxon>Dikarya</taxon>
        <taxon>Ascomycota</taxon>
        <taxon>Pezizomycotina</taxon>
        <taxon>Sordariomycetes</taxon>
        <taxon>Sordariomycetidae</taxon>
        <taxon>Sordariales</taxon>
        <taxon>Lasiosphaeriaceae</taxon>
        <taxon>Cercophora</taxon>
    </lineage>
</organism>
<dbReference type="PROSITE" id="PS50075">
    <property type="entry name" value="CARRIER"/>
    <property type="match status" value="1"/>
</dbReference>
<feature type="region of interest" description="Disordered" evidence="3">
    <location>
        <begin position="1318"/>
        <end position="1360"/>
    </location>
</feature>
<dbReference type="Gene3D" id="2.160.10.10">
    <property type="entry name" value="Hexapeptide repeat proteins"/>
    <property type="match status" value="1"/>
</dbReference>
<dbReference type="Gene3D" id="3.40.50.12780">
    <property type="entry name" value="N-terminal domain of ligase-like"/>
    <property type="match status" value="1"/>
</dbReference>
<dbReference type="InterPro" id="IPR000873">
    <property type="entry name" value="AMP-dep_synth/lig_dom"/>
</dbReference>
<dbReference type="InterPro" id="IPR045851">
    <property type="entry name" value="AMP-bd_C_sf"/>
</dbReference>
<keyword evidence="1" id="KW-0596">Phosphopantetheine</keyword>
<protein>
    <recommendedName>
        <fullName evidence="5">Carrier domain-containing protein</fullName>
    </recommendedName>
</protein>
<keyword evidence="2" id="KW-0597">Phosphoprotein</keyword>
<proteinExistence type="predicted"/>
<evidence type="ECO:0000256" key="4">
    <source>
        <dbReference type="SAM" id="Phobius"/>
    </source>
</evidence>
<dbReference type="GO" id="GO:0006631">
    <property type="term" value="P:fatty acid metabolic process"/>
    <property type="evidence" value="ECO:0007669"/>
    <property type="project" value="TreeGrafter"/>
</dbReference>
<dbReference type="EMBL" id="JAUEPO010000006">
    <property type="protein sequence ID" value="KAK3319542.1"/>
    <property type="molecule type" value="Genomic_DNA"/>
</dbReference>
<sequence>MEQDVPLTGPVTDTGIDIDRIGVLTHPIFHHDGLQGDNKTLPGTHNVAKPSHNGIQSFLRRTNKPALRFPDHNRYITHSSLCSFVETFSIPSLLPDHVGSTNTSKKDIVGIALPNGPLLAALCLAVANRYIAAPLNCDASIGPEQFKADVRQSGASCILTTRADVNRLGLTLPSSWTTDRPVSVLIVDGDGIESGASLRYQIDNLRIIGLDGTPLRLHQQPEPNKADDIAIVLFTSGTSGTKKLVPITVGNIISGVRFVVDSWALTSNDVCLNMMPLFHIGGLVRNIFAPLFSGGSVICCPAFDPTLFWDVVEDVHLGPTWYYASPSMHQIILDQAELRHRALARSKMRLVCNAAGGLLPALAHRLRDTFRCTVLPSYGMTECMPISTPPINYKLDRPGTSGIAVGPQLIVLDWDEAVAAPGSIGRICVRGEPVFPGYLASDGSLDKTAFNKDGWFDTGDLGYITADGFLFITGRSKEVINRGGEIISPFEVENAIIAASHDPESPIHNRVSQALAFSVSHDVLQEVVGVVLVTPPSARRVDVRQLHQALKSSLQQAKWPTLIVFMDDIPRRNNKVLRIKLGERLGLSELTNDTLYINHHYQATCPAPDTDLAVKIPSRACQANLSELHLALLDLVPPGVEAMAFQHPDTALVEVYLAPAAQSDTPTHPDQALVQKLKAELPLRVPGYTVPHSYAILKQPFQHNDHSNSTVLDRDAIQRQLQAQRHSSAKTSWPIHTTTTTTRVARIFASTLNTTPDEIPHTVDFFSLGGDSLRAGRLLSALRVEFAVSLPIELVFRGGTVTSLTAYIDRQLANSPQLSSNSDTDTDAPEKPPTTPRHYKQAKTHSSTQPLLLVLQLIPLVLLYPARRGAQWTLFLLALAYTKTWPTSQFAVGRLINIVVCLLFARIVIRATVPFVGIVVKWVVIGRYREGVYPMWGWYHTRWWIVQKTVDVCGLGIWGSTETTRIWYYRLMGAKIGKNAKLHGTQLGEWDLITIGDGAELGKCLCRPFAVEHNTSMYLGRITIGRNASVGLASPVAPGTTVPDDVCIGPNSSSWELRDATEANRDLAPHRAPKPHWVLSLFLTFPIAALAKAIRSAPWMLGLLGLVVTEPAQLSTPLVSIIHWFSGKQRVLFHFLALAFGTLFGPGFLFVFALLVMRSLDLVFGKLGESKASTRGQVERWRMALNKTLFPASALHDLTGLFGQHYGMTSAVLRLLGARVGQRVYWPGTGPGIGDYHLIDVGDDVVFGSRAHLVTSDGTGSERIVIKNGAMVADRVTCLPGAVIGEGTILGSGALAERGGRYPARGVFVGSRGGKAMCLSSPDPPAEKQPPQTPPSPSETIIGSPSTTTTEKPPQQQPLSTPFGRAFYHHQAPYHVLSPTAITLYSSTIHVLTSIYWNVPFVASVQVFDHLNRNSLIPLESATTSPLLSPFLLFGLFTLSFSVLITIQSLLALLVIVGAKWILLGRRVPGTYSWDTSSYCQRWQAFLAIEGLRRHCFRGHGIIGMLTGTHWCVLYFRALGAKIGKDCALFANGRPGLLFTEPDLLTLGDRVAVDDASLVGHVNTRGKFDLNRLEVGDRCVLRSGSRLLSGAAMRRDSCLLEHTLVMGGEVVEEGATMQGWPAEVFTGERVVVVGAVEG</sequence>
<dbReference type="InterPro" id="IPR009081">
    <property type="entry name" value="PP-bd_ACP"/>
</dbReference>
<feature type="transmembrane region" description="Helical" evidence="4">
    <location>
        <begin position="1131"/>
        <end position="1156"/>
    </location>
</feature>
<evidence type="ECO:0000256" key="1">
    <source>
        <dbReference type="ARBA" id="ARBA00022450"/>
    </source>
</evidence>
<dbReference type="Proteomes" id="UP001286456">
    <property type="component" value="Unassembled WGS sequence"/>
</dbReference>
<keyword evidence="4" id="KW-0812">Transmembrane</keyword>
<dbReference type="SUPFAM" id="SSF47336">
    <property type="entry name" value="ACP-like"/>
    <property type="match status" value="1"/>
</dbReference>
<dbReference type="SUPFAM" id="SSF51161">
    <property type="entry name" value="Trimeric LpxA-like enzymes"/>
    <property type="match status" value="3"/>
</dbReference>
<dbReference type="SUPFAM" id="SSF56801">
    <property type="entry name" value="Acetyl-CoA synthetase-like"/>
    <property type="match status" value="1"/>
</dbReference>
<feature type="domain" description="Carrier" evidence="5">
    <location>
        <begin position="738"/>
        <end position="812"/>
    </location>
</feature>
<evidence type="ECO:0000259" key="5">
    <source>
        <dbReference type="PROSITE" id="PS50075"/>
    </source>
</evidence>
<comment type="caution">
    <text evidence="6">The sequence shown here is derived from an EMBL/GenBank/DDBJ whole genome shotgun (WGS) entry which is preliminary data.</text>
</comment>
<evidence type="ECO:0000313" key="6">
    <source>
        <dbReference type="EMBL" id="KAK3319542.1"/>
    </source>
</evidence>
<feature type="transmembrane region" description="Helical" evidence="4">
    <location>
        <begin position="1431"/>
        <end position="1457"/>
    </location>
</feature>
<dbReference type="PANTHER" id="PTHR43201:SF10">
    <property type="entry name" value="CARRIER DOMAIN-CONTAINING PROTEIN"/>
    <property type="match status" value="1"/>
</dbReference>
<dbReference type="Gene3D" id="3.30.300.30">
    <property type="match status" value="1"/>
</dbReference>
<dbReference type="Gene3D" id="1.10.1200.10">
    <property type="entry name" value="ACP-like"/>
    <property type="match status" value="1"/>
</dbReference>
<keyword evidence="4" id="KW-0472">Membrane</keyword>
<dbReference type="Pfam" id="PF00501">
    <property type="entry name" value="AMP-binding"/>
    <property type="match status" value="1"/>
</dbReference>
<reference evidence="6" key="2">
    <citation type="submission" date="2023-06" db="EMBL/GenBank/DDBJ databases">
        <authorList>
            <consortium name="Lawrence Berkeley National Laboratory"/>
            <person name="Haridas S."/>
            <person name="Hensen N."/>
            <person name="Bonometti L."/>
            <person name="Westerberg I."/>
            <person name="Brannstrom I.O."/>
            <person name="Guillou S."/>
            <person name="Cros-Aarteil S."/>
            <person name="Calhoun S."/>
            <person name="Kuo A."/>
            <person name="Mondo S."/>
            <person name="Pangilinan J."/>
            <person name="Riley R."/>
            <person name="Labutti K."/>
            <person name="Andreopoulos B."/>
            <person name="Lipzen A."/>
            <person name="Chen C."/>
            <person name="Yanf M."/>
            <person name="Daum C."/>
            <person name="Ng V."/>
            <person name="Clum A."/>
            <person name="Steindorff A."/>
            <person name="Ohm R."/>
            <person name="Martin F."/>
            <person name="Silar P."/>
            <person name="Natvig D."/>
            <person name="Lalanne C."/>
            <person name="Gautier V."/>
            <person name="Ament-Velasquez S.L."/>
            <person name="Kruys A."/>
            <person name="Hutchinson M.I."/>
            <person name="Powell A.J."/>
            <person name="Barry K."/>
            <person name="Miller A.N."/>
            <person name="Grigoriev I.V."/>
            <person name="Debuchy R."/>
            <person name="Gladieux P."/>
            <person name="Thoren M.H."/>
            <person name="Johannesson H."/>
        </authorList>
    </citation>
    <scope>NUCLEOTIDE SEQUENCE</scope>
    <source>
        <strain evidence="6">SMH4131-1</strain>
    </source>
</reference>
<name>A0AAE0I7E7_9PEZI</name>
<feature type="compositionally biased region" description="Low complexity" evidence="3">
    <location>
        <begin position="1345"/>
        <end position="1358"/>
    </location>
</feature>
<gene>
    <name evidence="6" type="ORF">B0T19DRAFT_388344</name>
</gene>
<dbReference type="InterPro" id="IPR036736">
    <property type="entry name" value="ACP-like_sf"/>
</dbReference>